<dbReference type="Pfam" id="PF23402">
    <property type="entry name" value="LTI65_LTI78_NYQTKV"/>
    <property type="match status" value="1"/>
</dbReference>
<feature type="compositionally biased region" description="Basic and acidic residues" evidence="1">
    <location>
        <begin position="244"/>
        <end position="259"/>
    </location>
</feature>
<dbReference type="PANTHER" id="PTHR33836:SF8">
    <property type="entry name" value="LOW-TEMPERATURE-INDUCED 65 KDA PROTEIN"/>
    <property type="match status" value="1"/>
</dbReference>
<feature type="region of interest" description="Disordered" evidence="1">
    <location>
        <begin position="388"/>
        <end position="425"/>
    </location>
</feature>
<dbReference type="GO" id="GO:0006950">
    <property type="term" value="P:response to stress"/>
    <property type="evidence" value="ECO:0007669"/>
    <property type="project" value="TreeGrafter"/>
</dbReference>
<feature type="domain" description="LTI65/LTI78 PGEED repeat" evidence="2">
    <location>
        <begin position="314"/>
        <end position="342"/>
    </location>
</feature>
<dbReference type="Proteomes" id="UP000075243">
    <property type="component" value="Chromosome 2"/>
</dbReference>
<evidence type="ECO:0000256" key="1">
    <source>
        <dbReference type="SAM" id="MobiDB-lite"/>
    </source>
</evidence>
<evidence type="ECO:0000313" key="4">
    <source>
        <dbReference type="EMBL" id="KYP74806.1"/>
    </source>
</evidence>
<evidence type="ECO:0000259" key="3">
    <source>
        <dbReference type="Pfam" id="PF23402"/>
    </source>
</evidence>
<protein>
    <submittedName>
        <fullName evidence="4">Low-temperature-induced 65 kDa protein</fullName>
    </submittedName>
</protein>
<dbReference type="Pfam" id="PF23399">
    <property type="entry name" value="LTI65_PGEED"/>
    <property type="match status" value="1"/>
</dbReference>
<sequence>MTEDPEVHETLIHESEDVKTITPTSGKVENLGKSGNDFGGTTVKGEEPGHDALLGGVSSTTEIDQNTDSESAEIFSVEEKAVPNDNLERSIGLEEEHRAPESTPETYKPPSYHTKVPDPSGVEKDEIEITPVEESFGRMNVKDEPEPTPEPNVQPSVVVDPEFPPAGSHDQFVPHLSAATQTHDHFTKDNISSTNINTNPAETGQTFNTITTPVEEQPLNEASTDEVVFPKEVIASEVGSGENDNIKEKVITNEEHQKSGDASPNMSDSTAQNGKNIAHSLTEKLAPVYEKVAGVGSAVKSKVTGGVGSETKDGVSVKDYLAEKLRPGEEDKALSEVISEALHKRKEEAVANEDEKMCEEKDCCVNTNSQGKGVVDKLKGVVGSWFGKSEEKGGGDLSKNTNSGAEVEQVNQVVGEIKSSQIEDR</sequence>
<name>A0A151U656_CAJCA</name>
<evidence type="ECO:0000259" key="2">
    <source>
        <dbReference type="Pfam" id="PF23399"/>
    </source>
</evidence>
<dbReference type="AlphaFoldDB" id="A0A151U656"/>
<dbReference type="Gramene" id="C.cajan_07296.t">
    <property type="protein sequence ID" value="C.cajan_07296.t"/>
    <property type="gene ID" value="C.cajan_07296"/>
</dbReference>
<dbReference type="InterPro" id="IPR037491">
    <property type="entry name" value="LTI78/LTI65"/>
</dbReference>
<feature type="compositionally biased region" description="Basic and acidic residues" evidence="1">
    <location>
        <begin position="77"/>
        <end position="100"/>
    </location>
</feature>
<organism evidence="4 5">
    <name type="scientific">Cajanus cajan</name>
    <name type="common">Pigeon pea</name>
    <name type="synonym">Cajanus indicus</name>
    <dbReference type="NCBI Taxonomy" id="3821"/>
    <lineage>
        <taxon>Eukaryota</taxon>
        <taxon>Viridiplantae</taxon>
        <taxon>Streptophyta</taxon>
        <taxon>Embryophyta</taxon>
        <taxon>Tracheophyta</taxon>
        <taxon>Spermatophyta</taxon>
        <taxon>Magnoliopsida</taxon>
        <taxon>eudicotyledons</taxon>
        <taxon>Gunneridae</taxon>
        <taxon>Pentapetalae</taxon>
        <taxon>rosids</taxon>
        <taxon>fabids</taxon>
        <taxon>Fabales</taxon>
        <taxon>Fabaceae</taxon>
        <taxon>Papilionoideae</taxon>
        <taxon>50 kb inversion clade</taxon>
        <taxon>NPAAA clade</taxon>
        <taxon>indigoferoid/millettioid clade</taxon>
        <taxon>Phaseoleae</taxon>
        <taxon>Cajanus</taxon>
    </lineage>
</organism>
<feature type="domain" description="LTI65/LTI78 NYQTKV repeat" evidence="3">
    <location>
        <begin position="85"/>
        <end position="144"/>
    </location>
</feature>
<dbReference type="PANTHER" id="PTHR33836">
    <property type="entry name" value="LOW-TEMPERATURE-INDUCED 65 KDA PROTEIN-RELATED"/>
    <property type="match status" value="1"/>
</dbReference>
<feature type="compositionally biased region" description="Polar residues" evidence="1">
    <location>
        <begin position="260"/>
        <end position="275"/>
    </location>
</feature>
<reference evidence="4 5" key="1">
    <citation type="journal article" date="2012" name="Nat. Biotechnol.">
        <title>Draft genome sequence of pigeonpea (Cajanus cajan), an orphan legume crop of resource-poor farmers.</title>
        <authorList>
            <person name="Varshney R.K."/>
            <person name="Chen W."/>
            <person name="Li Y."/>
            <person name="Bharti A.K."/>
            <person name="Saxena R.K."/>
            <person name="Schlueter J.A."/>
            <person name="Donoghue M.T."/>
            <person name="Azam S."/>
            <person name="Fan G."/>
            <person name="Whaley A.M."/>
            <person name="Farmer A.D."/>
            <person name="Sheridan J."/>
            <person name="Iwata A."/>
            <person name="Tuteja R."/>
            <person name="Penmetsa R.V."/>
            <person name="Wu W."/>
            <person name="Upadhyaya H.D."/>
            <person name="Yang S.P."/>
            <person name="Shah T."/>
            <person name="Saxena K.B."/>
            <person name="Michael T."/>
            <person name="McCombie W.R."/>
            <person name="Yang B."/>
            <person name="Zhang G."/>
            <person name="Yang H."/>
            <person name="Wang J."/>
            <person name="Spillane C."/>
            <person name="Cook D.R."/>
            <person name="May G.D."/>
            <person name="Xu X."/>
            <person name="Jackson S.A."/>
        </authorList>
    </citation>
    <scope>NUCLEOTIDE SEQUENCE [LARGE SCALE GENOMIC DNA]</scope>
    <source>
        <strain evidence="5">cv. Asha</strain>
    </source>
</reference>
<feature type="compositionally biased region" description="Polar residues" evidence="1">
    <location>
        <begin position="398"/>
        <end position="412"/>
    </location>
</feature>
<dbReference type="OMA" id="DIEYPPA"/>
<feature type="region of interest" description="Disordered" evidence="1">
    <location>
        <begin position="16"/>
        <end position="170"/>
    </location>
</feature>
<dbReference type="STRING" id="3821.A0A151U656"/>
<accession>A0A151U656</accession>
<dbReference type="InterPro" id="IPR057058">
    <property type="entry name" value="LTI65_LTI78_NYQTKV"/>
</dbReference>
<feature type="region of interest" description="Disordered" evidence="1">
    <location>
        <begin position="235"/>
        <end position="279"/>
    </location>
</feature>
<proteinExistence type="predicted"/>
<gene>
    <name evidence="4" type="ORF">KK1_007499</name>
</gene>
<keyword evidence="5" id="KW-1185">Reference proteome</keyword>
<evidence type="ECO:0000313" key="5">
    <source>
        <dbReference type="Proteomes" id="UP000075243"/>
    </source>
</evidence>
<dbReference type="InterPro" id="IPR057059">
    <property type="entry name" value="LTI65/LTI78_PGEED"/>
</dbReference>
<dbReference type="EMBL" id="CM003604">
    <property type="protein sequence ID" value="KYP74806.1"/>
    <property type="molecule type" value="Genomic_DNA"/>
</dbReference>
<dbReference type="GO" id="GO:0009737">
    <property type="term" value="P:response to abscisic acid"/>
    <property type="evidence" value="ECO:0007669"/>
    <property type="project" value="InterPro"/>
</dbReference>